<dbReference type="AlphaFoldDB" id="A0A1U7NX62"/>
<dbReference type="NCBIfam" id="TIGR01764">
    <property type="entry name" value="excise"/>
    <property type="match status" value="1"/>
</dbReference>
<dbReference type="GO" id="GO:0003677">
    <property type="term" value="F:DNA binding"/>
    <property type="evidence" value="ECO:0007669"/>
    <property type="project" value="InterPro"/>
</dbReference>
<organism evidence="2 3">
    <name type="scientific">Deinococcus marmoris</name>
    <dbReference type="NCBI Taxonomy" id="249408"/>
    <lineage>
        <taxon>Bacteria</taxon>
        <taxon>Thermotogati</taxon>
        <taxon>Deinococcota</taxon>
        <taxon>Deinococci</taxon>
        <taxon>Deinococcales</taxon>
        <taxon>Deinococcaceae</taxon>
        <taxon>Deinococcus</taxon>
    </lineage>
</organism>
<reference evidence="2 3" key="1">
    <citation type="submission" date="2017-01" db="EMBL/GenBank/DDBJ databases">
        <title>Genome Analysis of Deinococcus marmoris KOPRI26562.</title>
        <authorList>
            <person name="Kim J.H."/>
            <person name="Oh H.-M."/>
        </authorList>
    </citation>
    <scope>NUCLEOTIDE SEQUENCE [LARGE SCALE GENOMIC DNA]</scope>
    <source>
        <strain evidence="2 3">KOPRI26562</strain>
    </source>
</reference>
<sequence length="177" mass="19138">MKHGYELLTVRDAAQALMKSENAVRRLVKSGKLGAIREGGRYLLTHEAIKGYAGTLPHPVPVMAALYGARQILALDRLSKKMWPALKHDPSYQRSAGAFDTYFMPDAVPVCAGIVEAVEVRDYGRVLVLALDLARVRVDYQMLYAPLPSAQDEARSKAEAGDLMAPLFPGEGAGGAA</sequence>
<feature type="domain" description="Helix-turn-helix" evidence="1">
    <location>
        <begin position="7"/>
        <end position="51"/>
    </location>
</feature>
<dbReference type="RefSeq" id="WP_075833705.1">
    <property type="nucleotide sequence ID" value="NZ_MSTI01000097.1"/>
</dbReference>
<dbReference type="InterPro" id="IPR041657">
    <property type="entry name" value="HTH_17"/>
</dbReference>
<comment type="caution">
    <text evidence="2">The sequence shown here is derived from an EMBL/GenBank/DDBJ whole genome shotgun (WGS) entry which is preliminary data.</text>
</comment>
<evidence type="ECO:0000313" key="2">
    <source>
        <dbReference type="EMBL" id="OLV17490.1"/>
    </source>
</evidence>
<gene>
    <name evidence="2" type="ORF">BOO71_0008683</name>
</gene>
<dbReference type="Proteomes" id="UP000186607">
    <property type="component" value="Unassembled WGS sequence"/>
</dbReference>
<keyword evidence="3" id="KW-1185">Reference proteome</keyword>
<evidence type="ECO:0000313" key="3">
    <source>
        <dbReference type="Proteomes" id="UP000186607"/>
    </source>
</evidence>
<dbReference type="OrthoDB" id="68464at2"/>
<dbReference type="EMBL" id="MSTI01000097">
    <property type="protein sequence ID" value="OLV17490.1"/>
    <property type="molecule type" value="Genomic_DNA"/>
</dbReference>
<dbReference type="InterPro" id="IPR010093">
    <property type="entry name" value="SinI_DNA-bd"/>
</dbReference>
<proteinExistence type="predicted"/>
<evidence type="ECO:0000259" key="1">
    <source>
        <dbReference type="Pfam" id="PF12728"/>
    </source>
</evidence>
<dbReference type="STRING" id="249408.BOO71_0008683"/>
<accession>A0A1U7NX62</accession>
<dbReference type="Pfam" id="PF12728">
    <property type="entry name" value="HTH_17"/>
    <property type="match status" value="1"/>
</dbReference>
<name>A0A1U7NX62_9DEIO</name>
<protein>
    <recommendedName>
        <fullName evidence="1">Helix-turn-helix domain-containing protein</fullName>
    </recommendedName>
</protein>